<comment type="catalytic activity">
    <reaction evidence="5">
        <text>L-methionyl-tRNA(fMet) + (6R)-10-formyltetrahydrofolate = N-formyl-L-methionyl-tRNA(fMet) + (6S)-5,6,7,8-tetrahydrofolate + H(+)</text>
        <dbReference type="Rhea" id="RHEA:24380"/>
        <dbReference type="Rhea" id="RHEA-COMP:9952"/>
        <dbReference type="Rhea" id="RHEA-COMP:9953"/>
        <dbReference type="ChEBI" id="CHEBI:15378"/>
        <dbReference type="ChEBI" id="CHEBI:57453"/>
        <dbReference type="ChEBI" id="CHEBI:78530"/>
        <dbReference type="ChEBI" id="CHEBI:78844"/>
        <dbReference type="ChEBI" id="CHEBI:195366"/>
        <dbReference type="EC" id="2.1.2.9"/>
    </reaction>
</comment>
<evidence type="ECO:0000256" key="1">
    <source>
        <dbReference type="ARBA" id="ARBA00010699"/>
    </source>
</evidence>
<comment type="function">
    <text evidence="5">Attaches a formyl group to the free amino group of methionyl-tRNA(fMet). The formyl group appears to play a dual role in the initiator identity of N-formylmethionyl-tRNA by promoting its recognition by IF2 and preventing the misappropriation of this tRNA by the elongation apparatus.</text>
</comment>
<feature type="domain" description="Formyl transferase N-terminal" evidence="6">
    <location>
        <begin position="5"/>
        <end position="181"/>
    </location>
</feature>
<evidence type="ECO:0000313" key="9">
    <source>
        <dbReference type="Proteomes" id="UP000051249"/>
    </source>
</evidence>
<dbReference type="Pfam" id="PF02911">
    <property type="entry name" value="Formyl_trans_C"/>
    <property type="match status" value="1"/>
</dbReference>
<keyword evidence="4 5" id="KW-0648">Protein biosynthesis</keyword>
<dbReference type="InterPro" id="IPR001555">
    <property type="entry name" value="GART_AS"/>
</dbReference>
<dbReference type="NCBIfam" id="TIGR00460">
    <property type="entry name" value="fmt"/>
    <property type="match status" value="1"/>
</dbReference>
<keyword evidence="9" id="KW-1185">Reference proteome</keyword>
<dbReference type="InterPro" id="IPR005794">
    <property type="entry name" value="Fmt"/>
</dbReference>
<organism evidence="8 9">
    <name type="scientific">Pediococcus argentinicus</name>
    <dbReference type="NCBI Taxonomy" id="480391"/>
    <lineage>
        <taxon>Bacteria</taxon>
        <taxon>Bacillati</taxon>
        <taxon>Bacillota</taxon>
        <taxon>Bacilli</taxon>
        <taxon>Lactobacillales</taxon>
        <taxon>Lactobacillaceae</taxon>
        <taxon>Pediococcus</taxon>
    </lineage>
</organism>
<dbReference type="InterPro" id="IPR036477">
    <property type="entry name" value="Formyl_transf_N_sf"/>
</dbReference>
<accession>A0A0R2NHA1</accession>
<dbReference type="EC" id="2.1.2.9" evidence="2 5"/>
<feature type="binding site" evidence="5">
    <location>
        <begin position="111"/>
        <end position="114"/>
    </location>
    <ligand>
        <name>(6S)-5,6,7,8-tetrahydrofolate</name>
        <dbReference type="ChEBI" id="CHEBI:57453"/>
    </ligand>
</feature>
<dbReference type="SUPFAM" id="SSF53328">
    <property type="entry name" value="Formyltransferase"/>
    <property type="match status" value="1"/>
</dbReference>
<dbReference type="Pfam" id="PF00551">
    <property type="entry name" value="Formyl_trans_N"/>
    <property type="match status" value="1"/>
</dbReference>
<dbReference type="InterPro" id="IPR005793">
    <property type="entry name" value="Formyl_trans_C"/>
</dbReference>
<dbReference type="GO" id="GO:0004479">
    <property type="term" value="F:methionyl-tRNA formyltransferase activity"/>
    <property type="evidence" value="ECO:0007669"/>
    <property type="project" value="UniProtKB-UniRule"/>
</dbReference>
<dbReference type="CDD" id="cd08646">
    <property type="entry name" value="FMT_core_Met-tRNA-FMT_N"/>
    <property type="match status" value="1"/>
</dbReference>
<dbReference type="FunFam" id="3.40.50.170:FF:000004">
    <property type="entry name" value="Methionyl-tRNA formyltransferase"/>
    <property type="match status" value="1"/>
</dbReference>
<dbReference type="PATRIC" id="fig|480391.4.peg.404"/>
<feature type="domain" description="Formyl transferase C-terminal" evidence="7">
    <location>
        <begin position="205"/>
        <end position="303"/>
    </location>
</feature>
<dbReference type="FunFam" id="3.40.50.12230:FF:000001">
    <property type="entry name" value="Methionyl-tRNA formyltransferase"/>
    <property type="match status" value="1"/>
</dbReference>
<dbReference type="InterPro" id="IPR044135">
    <property type="entry name" value="Met-tRNA-FMT_C"/>
</dbReference>
<evidence type="ECO:0000256" key="2">
    <source>
        <dbReference type="ARBA" id="ARBA00012261"/>
    </source>
</evidence>
<dbReference type="HAMAP" id="MF_00182">
    <property type="entry name" value="Formyl_trans"/>
    <property type="match status" value="1"/>
</dbReference>
<keyword evidence="3 5" id="KW-0808">Transferase</keyword>
<dbReference type="AlphaFoldDB" id="A0A0R2NHA1"/>
<proteinExistence type="inferred from homology"/>
<dbReference type="Proteomes" id="UP000051249">
    <property type="component" value="Unassembled WGS sequence"/>
</dbReference>
<dbReference type="RefSeq" id="WP_057799359.1">
    <property type="nucleotide sequence ID" value="NZ_BJZZ01000014.1"/>
</dbReference>
<evidence type="ECO:0000313" key="8">
    <source>
        <dbReference type="EMBL" id="KRO25173.1"/>
    </source>
</evidence>
<sequence length="321" mass="35029">MTSIIFMGTPAFSAPILQSLVDQEEYNVIGVVTQPDRKVGRKHVLTMSPVKKVAQENSIPVYQPEKLSGSDELKELIELNADLIVTAAFGQFLPMSLINSVKIGAVNVHASLLPKYRGGAPVHYAIMNGDQETGVTIIYMVKKMDAGDMLAQRSIAITPTDDVGSMFTKLSVLGQQLLLETLPSLIDGSVKAVAQNEDEVSFSPNIKPEEEQVDINLSAQLVDAKTRGLRPFPGAFVFLDKQRVKLWEVKIEDEMTDLPAGSVVEKTKHSLKLATGEHGVISLITVQPAGKPKMNITDYLNGSSDSFFEGEQVVKYDENAK</sequence>
<comment type="similarity">
    <text evidence="1 5">Belongs to the Fmt family.</text>
</comment>
<evidence type="ECO:0000256" key="3">
    <source>
        <dbReference type="ARBA" id="ARBA00022679"/>
    </source>
</evidence>
<evidence type="ECO:0000256" key="5">
    <source>
        <dbReference type="HAMAP-Rule" id="MF_00182"/>
    </source>
</evidence>
<comment type="caution">
    <text evidence="8">The sequence shown here is derived from an EMBL/GenBank/DDBJ whole genome shotgun (WGS) entry which is preliminary data.</text>
</comment>
<dbReference type="InterPro" id="IPR041711">
    <property type="entry name" value="Met-tRNA-FMT_N"/>
</dbReference>
<dbReference type="SUPFAM" id="SSF50486">
    <property type="entry name" value="FMT C-terminal domain-like"/>
    <property type="match status" value="1"/>
</dbReference>
<dbReference type="InterPro" id="IPR011034">
    <property type="entry name" value="Formyl_transferase-like_C_sf"/>
</dbReference>
<evidence type="ECO:0000259" key="6">
    <source>
        <dbReference type="Pfam" id="PF00551"/>
    </source>
</evidence>
<dbReference type="InterPro" id="IPR002376">
    <property type="entry name" value="Formyl_transf_N"/>
</dbReference>
<dbReference type="OrthoDB" id="9802815at2"/>
<name>A0A0R2NHA1_9LACO</name>
<dbReference type="GO" id="GO:0005829">
    <property type="term" value="C:cytosol"/>
    <property type="evidence" value="ECO:0007669"/>
    <property type="project" value="TreeGrafter"/>
</dbReference>
<evidence type="ECO:0000256" key="4">
    <source>
        <dbReference type="ARBA" id="ARBA00022917"/>
    </source>
</evidence>
<gene>
    <name evidence="5" type="primary">fmt</name>
    <name evidence="8" type="ORF">IV88_GL000400</name>
</gene>
<dbReference type="Gene3D" id="3.40.50.12230">
    <property type="match status" value="1"/>
</dbReference>
<protein>
    <recommendedName>
        <fullName evidence="2 5">Methionyl-tRNA formyltransferase</fullName>
        <ecNumber evidence="2 5">2.1.2.9</ecNumber>
    </recommendedName>
</protein>
<dbReference type="PROSITE" id="PS00373">
    <property type="entry name" value="GART"/>
    <property type="match status" value="1"/>
</dbReference>
<dbReference type="PANTHER" id="PTHR11138:SF5">
    <property type="entry name" value="METHIONYL-TRNA FORMYLTRANSFERASE, MITOCHONDRIAL"/>
    <property type="match status" value="1"/>
</dbReference>
<dbReference type="CDD" id="cd08704">
    <property type="entry name" value="Met_tRNA_FMT_C"/>
    <property type="match status" value="1"/>
</dbReference>
<evidence type="ECO:0000259" key="7">
    <source>
        <dbReference type="Pfam" id="PF02911"/>
    </source>
</evidence>
<dbReference type="PANTHER" id="PTHR11138">
    <property type="entry name" value="METHIONYL-TRNA FORMYLTRANSFERASE"/>
    <property type="match status" value="1"/>
</dbReference>
<dbReference type="EMBL" id="JQCQ01000015">
    <property type="protein sequence ID" value="KRO25173.1"/>
    <property type="molecule type" value="Genomic_DNA"/>
</dbReference>
<reference evidence="8 9" key="1">
    <citation type="journal article" date="2015" name="Genome Announc.">
        <title>Expanding the biotechnology potential of lactobacilli through comparative genomics of 213 strains and associated genera.</title>
        <authorList>
            <person name="Sun Z."/>
            <person name="Harris H.M."/>
            <person name="McCann A."/>
            <person name="Guo C."/>
            <person name="Argimon S."/>
            <person name="Zhang W."/>
            <person name="Yang X."/>
            <person name="Jeffery I.B."/>
            <person name="Cooney J.C."/>
            <person name="Kagawa T.F."/>
            <person name="Liu W."/>
            <person name="Song Y."/>
            <person name="Salvetti E."/>
            <person name="Wrobel A."/>
            <person name="Rasinkangas P."/>
            <person name="Parkhill J."/>
            <person name="Rea M.C."/>
            <person name="O'Sullivan O."/>
            <person name="Ritari J."/>
            <person name="Douillard F.P."/>
            <person name="Paul Ross R."/>
            <person name="Yang R."/>
            <person name="Briner A.E."/>
            <person name="Felis G.E."/>
            <person name="de Vos W.M."/>
            <person name="Barrangou R."/>
            <person name="Klaenhammer T.R."/>
            <person name="Caufield P.W."/>
            <person name="Cui Y."/>
            <person name="Zhang H."/>
            <person name="O'Toole P.W."/>
        </authorList>
    </citation>
    <scope>NUCLEOTIDE SEQUENCE [LARGE SCALE GENOMIC DNA]</scope>
    <source>
        <strain evidence="8 9">DSM 23026</strain>
    </source>
</reference>